<sequence>MNAIKILLGCAVTIVLFLLFMFIIMFVPWAFPLIIIGGIVFGTMAGWHYGGRNRDNDN</sequence>
<keyword evidence="1" id="KW-1133">Transmembrane helix</keyword>
<proteinExistence type="predicted"/>
<protein>
    <submittedName>
        <fullName evidence="2">Uncharacterized protein</fullName>
    </submittedName>
</protein>
<gene>
    <name evidence="2" type="primary">221</name>
    <name evidence="2" type="ORF">HOBO_221</name>
</gene>
<dbReference type="Proteomes" id="UP000264065">
    <property type="component" value="Segment"/>
</dbReference>
<reference evidence="3" key="1">
    <citation type="submission" date="2018-07" db="EMBL/GenBank/DDBJ databases">
        <authorList>
            <person name="Gresham K."/>
            <person name="Islam N."/>
            <person name="Johnson A."/>
            <person name="Findley A."/>
            <person name="Wiedemeier A."/>
        </authorList>
    </citation>
    <scope>NUCLEOTIDE SEQUENCE [LARGE SCALE GENOMIC DNA]</scope>
</reference>
<keyword evidence="1" id="KW-0472">Membrane</keyword>
<evidence type="ECO:0000313" key="3">
    <source>
        <dbReference type="Proteomes" id="UP000264065"/>
    </source>
</evidence>
<name>A0A385E5D8_9CAUD</name>
<organism evidence="2 3">
    <name type="scientific">Bacillus phage Hobo</name>
    <dbReference type="NCBI Taxonomy" id="2301683"/>
    <lineage>
        <taxon>Viruses</taxon>
        <taxon>Duplodnaviria</taxon>
        <taxon>Heunggongvirae</taxon>
        <taxon>Uroviricota</taxon>
        <taxon>Caudoviricetes</taxon>
        <taxon>Herelleviridae</taxon>
        <taxon>Bastillevirinae</taxon>
        <taxon>Caeruleovirus</taxon>
        <taxon>Caeruleovirus BM15</taxon>
    </lineage>
</organism>
<evidence type="ECO:0000313" key="2">
    <source>
        <dbReference type="EMBL" id="AXQ66976.1"/>
    </source>
</evidence>
<keyword evidence="1" id="KW-0812">Transmembrane</keyword>
<feature type="transmembrane region" description="Helical" evidence="1">
    <location>
        <begin position="7"/>
        <end position="27"/>
    </location>
</feature>
<feature type="transmembrane region" description="Helical" evidence="1">
    <location>
        <begin position="33"/>
        <end position="50"/>
    </location>
</feature>
<evidence type="ECO:0000256" key="1">
    <source>
        <dbReference type="SAM" id="Phobius"/>
    </source>
</evidence>
<accession>A0A385E5D8</accession>
<dbReference type="EMBL" id="MH638309">
    <property type="protein sequence ID" value="AXQ66976.1"/>
    <property type="molecule type" value="Genomic_DNA"/>
</dbReference>